<keyword evidence="2" id="KW-1185">Reference proteome</keyword>
<gene>
    <name evidence="1" type="ORF">FWK35_00008678</name>
</gene>
<dbReference type="EMBL" id="VUJU01000525">
    <property type="protein sequence ID" value="KAF0769836.1"/>
    <property type="molecule type" value="Genomic_DNA"/>
</dbReference>
<proteinExistence type="predicted"/>
<sequence length="31" mass="3591">MCKSKNVFGDGTFSYCPKFFLSTIYITCLYL</sequence>
<accession>A0A6G0ZGK6</accession>
<reference evidence="1 2" key="1">
    <citation type="submission" date="2019-08" db="EMBL/GenBank/DDBJ databases">
        <title>Whole genome of Aphis craccivora.</title>
        <authorList>
            <person name="Voronova N.V."/>
            <person name="Shulinski R.S."/>
            <person name="Bandarenka Y.V."/>
            <person name="Zhorov D.G."/>
            <person name="Warner D."/>
        </authorList>
    </citation>
    <scope>NUCLEOTIDE SEQUENCE [LARGE SCALE GENOMIC DNA]</scope>
    <source>
        <strain evidence="1">180601</strain>
        <tissue evidence="1">Whole Body</tissue>
    </source>
</reference>
<evidence type="ECO:0000313" key="1">
    <source>
        <dbReference type="EMBL" id="KAF0769836.1"/>
    </source>
</evidence>
<organism evidence="1 2">
    <name type="scientific">Aphis craccivora</name>
    <name type="common">Cowpea aphid</name>
    <dbReference type="NCBI Taxonomy" id="307492"/>
    <lineage>
        <taxon>Eukaryota</taxon>
        <taxon>Metazoa</taxon>
        <taxon>Ecdysozoa</taxon>
        <taxon>Arthropoda</taxon>
        <taxon>Hexapoda</taxon>
        <taxon>Insecta</taxon>
        <taxon>Pterygota</taxon>
        <taxon>Neoptera</taxon>
        <taxon>Paraneoptera</taxon>
        <taxon>Hemiptera</taxon>
        <taxon>Sternorrhyncha</taxon>
        <taxon>Aphidomorpha</taxon>
        <taxon>Aphidoidea</taxon>
        <taxon>Aphididae</taxon>
        <taxon>Aphidini</taxon>
        <taxon>Aphis</taxon>
        <taxon>Aphis</taxon>
    </lineage>
</organism>
<dbReference type="Proteomes" id="UP000478052">
    <property type="component" value="Unassembled WGS sequence"/>
</dbReference>
<dbReference type="AlphaFoldDB" id="A0A6G0ZGK6"/>
<comment type="caution">
    <text evidence="1">The sequence shown here is derived from an EMBL/GenBank/DDBJ whole genome shotgun (WGS) entry which is preliminary data.</text>
</comment>
<name>A0A6G0ZGK6_APHCR</name>
<protein>
    <submittedName>
        <fullName evidence="1">Uncharacterized protein</fullName>
    </submittedName>
</protein>
<evidence type="ECO:0000313" key="2">
    <source>
        <dbReference type="Proteomes" id="UP000478052"/>
    </source>
</evidence>